<gene>
    <name evidence="6" type="ORF">ENO08_04830</name>
</gene>
<feature type="non-terminal residue" evidence="6">
    <location>
        <position position="1"/>
    </location>
</feature>
<comment type="caution">
    <text evidence="6">The sequence shown here is derived from an EMBL/GenBank/DDBJ whole genome shotgun (WGS) entry which is preliminary data.</text>
</comment>
<sequence>LPGSITGSIGSITGKLNMRGFYNKIGITKDEMGIGDKALIFSDYRDYSEEELRVIEEEHWAFYRRWVEDIALHRDMRFGEVDSIARGRVWTGDQALSRGLVDEAGGLQRAVEIACELAGEGDPGKIALLHLPRPMTFLQSFLSGRFVRDMVSFGTYEALRDVLGGESRVTVRHELEDGYVPEGLD</sequence>
<evidence type="ECO:0000256" key="2">
    <source>
        <dbReference type="ARBA" id="ARBA00022670"/>
    </source>
</evidence>
<dbReference type="PANTHER" id="PTHR33209">
    <property type="entry name" value="PROTEASE 4"/>
    <property type="match status" value="1"/>
</dbReference>
<evidence type="ECO:0000256" key="3">
    <source>
        <dbReference type="ARBA" id="ARBA00022801"/>
    </source>
</evidence>
<keyword evidence="4" id="KW-0720">Serine protease</keyword>
<keyword evidence="2" id="KW-0645">Protease</keyword>
<proteinExistence type="inferred from homology"/>
<dbReference type="GO" id="GO:0008236">
    <property type="term" value="F:serine-type peptidase activity"/>
    <property type="evidence" value="ECO:0007669"/>
    <property type="project" value="UniProtKB-KW"/>
</dbReference>
<evidence type="ECO:0000313" key="6">
    <source>
        <dbReference type="EMBL" id="HER43765.1"/>
    </source>
</evidence>
<dbReference type="Gene3D" id="3.90.226.10">
    <property type="entry name" value="2-enoyl-CoA Hydratase, Chain A, domain 1"/>
    <property type="match status" value="1"/>
</dbReference>
<dbReference type="SUPFAM" id="SSF52096">
    <property type="entry name" value="ClpP/crotonase"/>
    <property type="match status" value="1"/>
</dbReference>
<evidence type="ECO:0000256" key="4">
    <source>
        <dbReference type="ARBA" id="ARBA00022825"/>
    </source>
</evidence>
<comment type="similarity">
    <text evidence="1">Belongs to the peptidase S49 family.</text>
</comment>
<dbReference type="GO" id="GO:0006508">
    <property type="term" value="P:proteolysis"/>
    <property type="evidence" value="ECO:0007669"/>
    <property type="project" value="UniProtKB-KW"/>
</dbReference>
<reference evidence="6" key="1">
    <citation type="journal article" date="2020" name="mSystems">
        <title>Genome- and Community-Level Interaction Insights into Carbon Utilization and Element Cycling Functions of Hydrothermarchaeota in Hydrothermal Sediment.</title>
        <authorList>
            <person name="Zhou Z."/>
            <person name="Liu Y."/>
            <person name="Xu W."/>
            <person name="Pan J."/>
            <person name="Luo Z.H."/>
            <person name="Li M."/>
        </authorList>
    </citation>
    <scope>NUCLEOTIDE SEQUENCE [LARGE SCALE GENOMIC DNA]</scope>
    <source>
        <strain evidence="6">SpSt-1233</strain>
    </source>
</reference>
<evidence type="ECO:0000259" key="5">
    <source>
        <dbReference type="Pfam" id="PF01343"/>
    </source>
</evidence>
<evidence type="ECO:0000256" key="1">
    <source>
        <dbReference type="ARBA" id="ARBA00008683"/>
    </source>
</evidence>
<dbReference type="Gene3D" id="3.40.1750.10">
    <property type="entry name" value="peptide peptidase (sppa) like domain"/>
    <property type="match status" value="1"/>
</dbReference>
<dbReference type="InterPro" id="IPR029045">
    <property type="entry name" value="ClpP/crotonase-like_dom_sf"/>
</dbReference>
<dbReference type="PANTHER" id="PTHR33209:SF1">
    <property type="entry name" value="PEPTIDASE S49 DOMAIN-CONTAINING PROTEIN"/>
    <property type="match status" value="1"/>
</dbReference>
<dbReference type="AlphaFoldDB" id="A0A7V2AUY8"/>
<dbReference type="EMBL" id="DSEC01000338">
    <property type="protein sequence ID" value="HER43765.1"/>
    <property type="molecule type" value="Genomic_DNA"/>
</dbReference>
<organism evidence="6">
    <name type="scientific">Eiseniibacteriota bacterium</name>
    <dbReference type="NCBI Taxonomy" id="2212470"/>
    <lineage>
        <taxon>Bacteria</taxon>
        <taxon>Candidatus Eiseniibacteriota</taxon>
    </lineage>
</organism>
<feature type="domain" description="Peptidase S49" evidence="5">
    <location>
        <begin position="2"/>
        <end position="118"/>
    </location>
</feature>
<keyword evidence="3" id="KW-0378">Hydrolase</keyword>
<dbReference type="Pfam" id="PF01343">
    <property type="entry name" value="Peptidase_S49"/>
    <property type="match status" value="1"/>
</dbReference>
<dbReference type="InterPro" id="IPR002142">
    <property type="entry name" value="Peptidase_S49"/>
</dbReference>
<protein>
    <recommendedName>
        <fullName evidence="5">Peptidase S49 domain-containing protein</fullName>
    </recommendedName>
</protein>
<dbReference type="Proteomes" id="UP000886069">
    <property type="component" value="Unassembled WGS sequence"/>
</dbReference>
<name>A0A7V2AUY8_UNCEI</name>
<accession>A0A7V2AUY8</accession>